<proteinExistence type="inferred from homology"/>
<evidence type="ECO:0000256" key="3">
    <source>
        <dbReference type="ARBA" id="ARBA00022679"/>
    </source>
</evidence>
<name>A0A2P5D8W2_PARAD</name>
<evidence type="ECO:0000256" key="5">
    <source>
        <dbReference type="RuleBase" id="RU362057"/>
    </source>
</evidence>
<keyword evidence="6" id="KW-0472">Membrane</keyword>
<dbReference type="PANTHER" id="PTHR48047:SF84">
    <property type="entry name" value="GLYCOSYLTRANSFERASE"/>
    <property type="match status" value="1"/>
</dbReference>
<keyword evidence="6" id="KW-0812">Transmembrane</keyword>
<dbReference type="SUPFAM" id="SSF53756">
    <property type="entry name" value="UDP-Glycosyltransferase/glycogen phosphorylase"/>
    <property type="match status" value="1"/>
</dbReference>
<gene>
    <name evidence="7" type="ORF">PanWU01x14_085310</name>
</gene>
<dbReference type="OrthoDB" id="5835829at2759"/>
<evidence type="ECO:0000256" key="2">
    <source>
        <dbReference type="ARBA" id="ARBA00022676"/>
    </source>
</evidence>
<keyword evidence="2 4" id="KW-0328">Glycosyltransferase</keyword>
<evidence type="ECO:0000313" key="8">
    <source>
        <dbReference type="Proteomes" id="UP000237105"/>
    </source>
</evidence>
<dbReference type="EC" id="2.4.1.-" evidence="5"/>
<dbReference type="EMBL" id="JXTB01000054">
    <property type="protein sequence ID" value="PON69747.1"/>
    <property type="molecule type" value="Genomic_DNA"/>
</dbReference>
<protein>
    <recommendedName>
        <fullName evidence="5">Glycosyltransferase</fullName>
        <ecNumber evidence="5">2.4.1.-</ecNumber>
    </recommendedName>
</protein>
<dbReference type="AlphaFoldDB" id="A0A2P5D8W2"/>
<accession>A0A2P5D8W2</accession>
<dbReference type="Pfam" id="PF00201">
    <property type="entry name" value="UDPGT"/>
    <property type="match status" value="1"/>
</dbReference>
<dbReference type="FunFam" id="3.40.50.2000:FF:000103">
    <property type="entry name" value="Glycosyltransferase"/>
    <property type="match status" value="1"/>
</dbReference>
<dbReference type="InterPro" id="IPR002213">
    <property type="entry name" value="UDP_glucos_trans"/>
</dbReference>
<evidence type="ECO:0000313" key="7">
    <source>
        <dbReference type="EMBL" id="PON69747.1"/>
    </source>
</evidence>
<dbReference type="Gene3D" id="3.40.50.2000">
    <property type="entry name" value="Glycogen Phosphorylase B"/>
    <property type="match status" value="2"/>
</dbReference>
<feature type="transmembrane region" description="Helical" evidence="6">
    <location>
        <begin position="143"/>
        <end position="164"/>
    </location>
</feature>
<dbReference type="Proteomes" id="UP000237105">
    <property type="component" value="Unassembled WGS sequence"/>
</dbReference>
<keyword evidence="3 4" id="KW-0808">Transferase</keyword>
<organism evidence="7 8">
    <name type="scientific">Parasponia andersonii</name>
    <name type="common">Sponia andersonii</name>
    <dbReference type="NCBI Taxonomy" id="3476"/>
    <lineage>
        <taxon>Eukaryota</taxon>
        <taxon>Viridiplantae</taxon>
        <taxon>Streptophyta</taxon>
        <taxon>Embryophyta</taxon>
        <taxon>Tracheophyta</taxon>
        <taxon>Spermatophyta</taxon>
        <taxon>Magnoliopsida</taxon>
        <taxon>eudicotyledons</taxon>
        <taxon>Gunneridae</taxon>
        <taxon>Pentapetalae</taxon>
        <taxon>rosids</taxon>
        <taxon>fabids</taxon>
        <taxon>Rosales</taxon>
        <taxon>Cannabaceae</taxon>
        <taxon>Parasponia</taxon>
    </lineage>
</organism>
<comment type="caution">
    <text evidence="7">The sequence shown here is derived from an EMBL/GenBank/DDBJ whole genome shotgun (WGS) entry which is preliminary data.</text>
</comment>
<dbReference type="GO" id="GO:0035251">
    <property type="term" value="F:UDP-glucosyltransferase activity"/>
    <property type="evidence" value="ECO:0007669"/>
    <property type="project" value="TreeGrafter"/>
</dbReference>
<evidence type="ECO:0000256" key="4">
    <source>
        <dbReference type="RuleBase" id="RU003718"/>
    </source>
</evidence>
<dbReference type="PROSITE" id="PS00375">
    <property type="entry name" value="UDPGT"/>
    <property type="match status" value="1"/>
</dbReference>
<reference evidence="8" key="1">
    <citation type="submission" date="2016-06" db="EMBL/GenBank/DDBJ databases">
        <title>Parallel loss of symbiosis genes in relatives of nitrogen-fixing non-legume Parasponia.</title>
        <authorList>
            <person name="Van Velzen R."/>
            <person name="Holmer R."/>
            <person name="Bu F."/>
            <person name="Rutten L."/>
            <person name="Van Zeijl A."/>
            <person name="Liu W."/>
            <person name="Santuari L."/>
            <person name="Cao Q."/>
            <person name="Sharma T."/>
            <person name="Shen D."/>
            <person name="Roswanjaya Y."/>
            <person name="Wardhani T."/>
            <person name="Kalhor M.S."/>
            <person name="Jansen J."/>
            <person name="Van den Hoogen J."/>
            <person name="Gungor B."/>
            <person name="Hartog M."/>
            <person name="Hontelez J."/>
            <person name="Verver J."/>
            <person name="Yang W.-C."/>
            <person name="Schijlen E."/>
            <person name="Repin R."/>
            <person name="Schilthuizen M."/>
            <person name="Schranz E."/>
            <person name="Heidstra R."/>
            <person name="Miyata K."/>
            <person name="Fedorova E."/>
            <person name="Kohlen W."/>
            <person name="Bisseling T."/>
            <person name="Smit S."/>
            <person name="Geurts R."/>
        </authorList>
    </citation>
    <scope>NUCLEOTIDE SEQUENCE [LARGE SCALE GENOMIC DNA]</scope>
    <source>
        <strain evidence="8">cv. WU1-14</strain>
    </source>
</reference>
<dbReference type="FunFam" id="3.40.50.2000:FF:000064">
    <property type="entry name" value="Glycosyltransferase"/>
    <property type="match status" value="1"/>
</dbReference>
<sequence>MSESERENRNIVLFPFMAQGHIIPFLALAHRLEQVTNKYYTITLVTTELGIPKLRLSLPPNSSIQLAGIPFPGDGYGLPPGVENTDALPYHLFSNFFEASLSLEPSFRKLISDLCSGQNGRRRPFCIIADIFFGWSVDTAREFGVFHAIFSGGGGFGIACFYSVMQNLPHRRNGAVAADEFSLPDFPEASRIHVTQISEYLRVSDGSDKHSVIVRKLLSFWSSTDAMLFNTVEELEQSTGLMYFRRKFGGDVVWAIGPVVSPVRRPVKEAGVTSEACTKWLDSKPEKSVLYISFGSQHTIAAPQMMDLAMVLEASGKNFIWVVRPPVGFDINGEFKAEEWLPEGFEKRITESKKGLVVRKWAPQVDILAHGAVSAFLSHCGWNSVLESISNGVPIIAWPFVADQFYNSKLLEEVLGVGVEIARGMSSRVGHEEMVEKIELVMNINGTEKGREIRRRAWEVRDIIKNAVKDEDGFKGSSIKAMDEFLNAAFLGRERRDS</sequence>
<keyword evidence="8" id="KW-1185">Reference proteome</keyword>
<dbReference type="CDD" id="cd03784">
    <property type="entry name" value="GT1_Gtf-like"/>
    <property type="match status" value="1"/>
</dbReference>
<dbReference type="PANTHER" id="PTHR48047">
    <property type="entry name" value="GLYCOSYLTRANSFERASE"/>
    <property type="match status" value="1"/>
</dbReference>
<comment type="similarity">
    <text evidence="1 4">Belongs to the UDP-glycosyltransferase family.</text>
</comment>
<keyword evidence="6" id="KW-1133">Transmembrane helix</keyword>
<dbReference type="InterPro" id="IPR035595">
    <property type="entry name" value="UDP_glycos_trans_CS"/>
</dbReference>
<evidence type="ECO:0000256" key="6">
    <source>
        <dbReference type="SAM" id="Phobius"/>
    </source>
</evidence>
<evidence type="ECO:0000256" key="1">
    <source>
        <dbReference type="ARBA" id="ARBA00009995"/>
    </source>
</evidence>